<sequence>MGLVARFLEEEGFSTVMLTMVPEYNREIGIPRVAAIEYPFGRPVGEVGDIEGQRAVLMETLNAFDAIDRPGGVCHLPFTWEKDPMETDWQPPEPSPIIKMMRKKKS</sequence>
<reference evidence="2" key="1">
    <citation type="journal article" date="2013" name="Syst. Appl. Microbiol.">
        <title>New insights into the archaeal diversity of a hypersaline microbial mat obtained by a metagenomic approach.</title>
        <authorList>
            <person name="Lopez-Lopez A."/>
            <person name="Richter M."/>
            <person name="Pena A."/>
            <person name="Tamames J."/>
            <person name="Rossello-Mora R."/>
        </authorList>
    </citation>
    <scope>NUCLEOTIDE SEQUENCE</scope>
</reference>
<proteinExistence type="predicted"/>
<evidence type="ECO:0000313" key="2">
    <source>
        <dbReference type="EMBL" id="AGF93296.1"/>
    </source>
</evidence>
<evidence type="ECO:0000256" key="1">
    <source>
        <dbReference type="SAM" id="MobiDB-lite"/>
    </source>
</evidence>
<gene>
    <name evidence="2" type="ORF">FLSS-21_0021</name>
</gene>
<feature type="region of interest" description="Disordered" evidence="1">
    <location>
        <begin position="83"/>
        <end position="106"/>
    </location>
</feature>
<organism evidence="2">
    <name type="scientific">uncultured organism</name>
    <dbReference type="NCBI Taxonomy" id="155900"/>
    <lineage>
        <taxon>unclassified sequences</taxon>
        <taxon>environmental samples</taxon>
    </lineage>
</organism>
<accession>M1P1M6</accession>
<dbReference type="AlphaFoldDB" id="M1P1M6"/>
<dbReference type="EMBL" id="JX684087">
    <property type="protein sequence ID" value="AGF93296.1"/>
    <property type="molecule type" value="Genomic_DNA"/>
</dbReference>
<protein>
    <submittedName>
        <fullName evidence="2">D-proline reductase, PrdB subunit</fullName>
    </submittedName>
</protein>
<name>M1P1M6_9ZZZZ</name>